<dbReference type="InterPro" id="IPR051316">
    <property type="entry name" value="Zinc-reg_GTPase_activator"/>
</dbReference>
<gene>
    <name evidence="2" type="ORF">DEHRE_04060</name>
</gene>
<protein>
    <submittedName>
        <fullName evidence="2">Cobalamin biosynthesis protein P47K</fullName>
    </submittedName>
</protein>
<dbReference type="InterPro" id="IPR027417">
    <property type="entry name" value="P-loop_NTPase"/>
</dbReference>
<keyword evidence="3" id="KW-1185">Reference proteome</keyword>
<dbReference type="Proteomes" id="UP000018934">
    <property type="component" value="Chromosome"/>
</dbReference>
<evidence type="ECO:0000259" key="1">
    <source>
        <dbReference type="Pfam" id="PF02492"/>
    </source>
</evidence>
<evidence type="ECO:0000313" key="2">
    <source>
        <dbReference type="EMBL" id="AHF09354.1"/>
    </source>
</evidence>
<dbReference type="Pfam" id="PF02492">
    <property type="entry name" value="cobW"/>
    <property type="match status" value="1"/>
</dbReference>
<dbReference type="InterPro" id="IPR003495">
    <property type="entry name" value="CobW/HypB/UreG_nucleotide-bd"/>
</dbReference>
<sequence length="203" mass="22505">MKLIILSGFLGSGKTSVLMQLARHLVETSNGNENDKKVVIIENEIGTAGIDNLLLENEDFTVKNLFAGCACCTSSAKLTDTVDYLSKEYSPEWIIIEATGLAFPSKIKSTVETELGMQAMTIIVVDAKRWFRLVGAMENFVSEQLEDTKSVLVNKIDLVDETTVEKVQESIQKYNRDAYCYPISATNELSAGFWNDLFKKAGI</sequence>
<evidence type="ECO:0000313" key="3">
    <source>
        <dbReference type="Proteomes" id="UP000018934"/>
    </source>
</evidence>
<proteinExistence type="predicted"/>
<dbReference type="SUPFAM" id="SSF52540">
    <property type="entry name" value="P-loop containing nucleoside triphosphate hydrolases"/>
    <property type="match status" value="1"/>
</dbReference>
<dbReference type="Gene3D" id="3.40.50.300">
    <property type="entry name" value="P-loop containing nucleotide triphosphate hydrolases"/>
    <property type="match status" value="1"/>
</dbReference>
<organism evidence="2 3">
    <name type="scientific">Dehalobacter restrictus (strain DSM 9455 / PER-K23)</name>
    <dbReference type="NCBI Taxonomy" id="871738"/>
    <lineage>
        <taxon>Bacteria</taxon>
        <taxon>Bacillati</taxon>
        <taxon>Bacillota</taxon>
        <taxon>Clostridia</taxon>
        <taxon>Eubacteriales</taxon>
        <taxon>Desulfitobacteriaceae</taxon>
        <taxon>Dehalobacter</taxon>
    </lineage>
</organism>
<feature type="domain" description="CobW/HypB/UreG nucleotide-binding" evidence="1">
    <location>
        <begin position="4"/>
        <end position="178"/>
    </location>
</feature>
<reference evidence="2 3" key="1">
    <citation type="journal article" date="2013" name="Stand. Genomic Sci.">
        <title>Complete genome sequence of Dehalobacter restrictus PER-K23(T.).</title>
        <authorList>
            <person name="Kruse T."/>
            <person name="Maillard J."/>
            <person name="Goodwin L."/>
            <person name="Woyke T."/>
            <person name="Teshima H."/>
            <person name="Bruce D."/>
            <person name="Detter C."/>
            <person name="Tapia R."/>
            <person name="Han C."/>
            <person name="Huntemann M."/>
            <person name="Wei C.L."/>
            <person name="Han J."/>
            <person name="Chen A."/>
            <person name="Kyrpides N."/>
            <person name="Szeto E."/>
            <person name="Markowitz V."/>
            <person name="Ivanova N."/>
            <person name="Pagani I."/>
            <person name="Pati A."/>
            <person name="Pitluck S."/>
            <person name="Nolan M."/>
            <person name="Holliger C."/>
            <person name="Smidt H."/>
        </authorList>
    </citation>
    <scope>NUCLEOTIDE SEQUENCE [LARGE SCALE GENOMIC DNA]</scope>
    <source>
        <strain evidence="3">DSM 9455</strain>
    </source>
</reference>
<dbReference type="PANTHER" id="PTHR13748:SF62">
    <property type="entry name" value="COBW DOMAIN-CONTAINING PROTEIN"/>
    <property type="match status" value="1"/>
</dbReference>
<accession>A0ABM5P441</accession>
<name>A0ABM5P441_DEHRP</name>
<dbReference type="EMBL" id="CP007033">
    <property type="protein sequence ID" value="AHF09354.1"/>
    <property type="molecule type" value="Genomic_DNA"/>
</dbReference>
<dbReference type="PANTHER" id="PTHR13748">
    <property type="entry name" value="COBW-RELATED"/>
    <property type="match status" value="1"/>
</dbReference>